<protein>
    <submittedName>
        <fullName evidence="1">Uncharacterized protein</fullName>
    </submittedName>
</protein>
<dbReference type="EMBL" id="JAHESE010000041">
    <property type="protein sequence ID" value="MBT1711822.1"/>
    <property type="molecule type" value="Genomic_DNA"/>
</dbReference>
<keyword evidence="2" id="KW-1185">Reference proteome</keyword>
<sequence length="417" mass="47104">MIRKWLPLLVGLVTLFGCDNDDDPKSNKVLRFSAPDDFQQEESYWIVISDAGGNVLDTKQLHGMSTYTFGFPSNLTTESVTMTLVRNFTFGELGSTTFVTTYTDVRPGDYHFPDYNNTSGYRNTAYLTLPGFRTEDDRFDWIFPGGLTVEDVEGPEPASEARVWYEGDKSGFLLMSKERPYRYQYTELFKDFPHYTLNPDYLEFCSHRTIGRPAGDISYLRVTGINPYGEFPYYFTQDQQILAGTSLEVPVMPPSVFNSYALAFLLKNTQTGKMYGASWRYSELPAELPVLESNVENFAVGVNSVHWETSATQALDAVSIVASTSSDDNSVSWEINGASGKQRVVIPDIPDQVPMSGIRDQEALRKFTTLAHENGAQVTLIASQDFNGYWEYILKEALQKTEFTTRYCLTMTQFVTP</sequence>
<comment type="caution">
    <text evidence="1">The sequence shown here is derived from an EMBL/GenBank/DDBJ whole genome shotgun (WGS) entry which is preliminary data.</text>
</comment>
<name>A0AAP2GWZ8_9BACT</name>
<dbReference type="PROSITE" id="PS51257">
    <property type="entry name" value="PROKAR_LIPOPROTEIN"/>
    <property type="match status" value="1"/>
</dbReference>
<proteinExistence type="predicted"/>
<gene>
    <name evidence="1" type="ORF">KK062_26510</name>
</gene>
<accession>A0AAP2GWZ8</accession>
<reference evidence="1 2" key="1">
    <citation type="submission" date="2021-05" db="EMBL/GenBank/DDBJ databases">
        <title>A Polyphasic approach of four new species of the genus Ohtaekwangia: Ohtaekwangia histidinii sp. nov., Ohtaekwangia cretensis sp. nov., Ohtaekwangia indiensis sp. nov., Ohtaekwangia reichenbachii sp. nov. from diverse environment.</title>
        <authorList>
            <person name="Octaviana S."/>
        </authorList>
    </citation>
    <scope>NUCLEOTIDE SEQUENCE [LARGE SCALE GENOMIC DNA]</scope>
    <source>
        <strain evidence="1 2">PWU5</strain>
    </source>
</reference>
<dbReference type="Proteomes" id="UP001319080">
    <property type="component" value="Unassembled WGS sequence"/>
</dbReference>
<evidence type="ECO:0000313" key="2">
    <source>
        <dbReference type="Proteomes" id="UP001319080"/>
    </source>
</evidence>
<dbReference type="RefSeq" id="WP_254087393.1">
    <property type="nucleotide sequence ID" value="NZ_JAHESE010000041.1"/>
</dbReference>
<dbReference type="AlphaFoldDB" id="A0AAP2GWZ8"/>
<evidence type="ECO:0000313" key="1">
    <source>
        <dbReference type="EMBL" id="MBT1711822.1"/>
    </source>
</evidence>
<organism evidence="1 2">
    <name type="scientific">Dawidia cretensis</name>
    <dbReference type="NCBI Taxonomy" id="2782350"/>
    <lineage>
        <taxon>Bacteria</taxon>
        <taxon>Pseudomonadati</taxon>
        <taxon>Bacteroidota</taxon>
        <taxon>Cytophagia</taxon>
        <taxon>Cytophagales</taxon>
        <taxon>Chryseotaleaceae</taxon>
        <taxon>Dawidia</taxon>
    </lineage>
</organism>